<dbReference type="Proteomes" id="UP001447188">
    <property type="component" value="Unassembled WGS sequence"/>
</dbReference>
<reference evidence="2 3" key="1">
    <citation type="submission" date="2024-02" db="EMBL/GenBank/DDBJ databases">
        <title>Discinaceae phylogenomics.</title>
        <authorList>
            <person name="Dirks A.C."/>
            <person name="James T.Y."/>
        </authorList>
    </citation>
    <scope>NUCLEOTIDE SEQUENCE [LARGE SCALE GENOMIC DNA]</scope>
    <source>
        <strain evidence="2 3">ACD0624</strain>
    </source>
</reference>
<feature type="compositionally biased region" description="Basic and acidic residues" evidence="1">
    <location>
        <begin position="204"/>
        <end position="223"/>
    </location>
</feature>
<feature type="region of interest" description="Disordered" evidence="1">
    <location>
        <begin position="196"/>
        <end position="223"/>
    </location>
</feature>
<comment type="caution">
    <text evidence="2">The sequence shown here is derived from an EMBL/GenBank/DDBJ whole genome shotgun (WGS) entry which is preliminary data.</text>
</comment>
<evidence type="ECO:0000313" key="3">
    <source>
        <dbReference type="Proteomes" id="UP001447188"/>
    </source>
</evidence>
<name>A0ABR3GIQ7_9PEZI</name>
<organism evidence="2 3">
    <name type="scientific">Discina gigas</name>
    <dbReference type="NCBI Taxonomy" id="1032678"/>
    <lineage>
        <taxon>Eukaryota</taxon>
        <taxon>Fungi</taxon>
        <taxon>Dikarya</taxon>
        <taxon>Ascomycota</taxon>
        <taxon>Pezizomycotina</taxon>
        <taxon>Pezizomycetes</taxon>
        <taxon>Pezizales</taxon>
        <taxon>Discinaceae</taxon>
        <taxon>Discina</taxon>
    </lineage>
</organism>
<protein>
    <submittedName>
        <fullName evidence="2">Uncharacterized protein</fullName>
    </submittedName>
</protein>
<sequence length="223" mass="24549">MNQPGVCPLLTYPQRRFVWLDGGQTTQHIADLAKNGVTAHQWDGIKLDPPPNHTVTQTLRQRRQLISLVSPSPSTIDSFQKTSLYTSTPKPSADPIKKMTRTPAIVHEFGTGSETKQTDKCMKMSMATNPAAARLPLTHPAPVLERNPPSPVNTVQLTVTGTPGAQPTSASATNPPPYLQNENIPPLLLRFVQEPGSWSSENRQTTEHRSDINKTMNDCDRLL</sequence>
<accession>A0ABR3GIQ7</accession>
<evidence type="ECO:0000256" key="1">
    <source>
        <dbReference type="SAM" id="MobiDB-lite"/>
    </source>
</evidence>
<proteinExistence type="predicted"/>
<gene>
    <name evidence="2" type="ORF">Q9L58_005243</name>
</gene>
<keyword evidence="3" id="KW-1185">Reference proteome</keyword>
<evidence type="ECO:0000313" key="2">
    <source>
        <dbReference type="EMBL" id="KAL0635809.1"/>
    </source>
</evidence>
<dbReference type="EMBL" id="JBBBZM010000062">
    <property type="protein sequence ID" value="KAL0635809.1"/>
    <property type="molecule type" value="Genomic_DNA"/>
</dbReference>